<proteinExistence type="predicted"/>
<dbReference type="InterPro" id="IPR016164">
    <property type="entry name" value="FAD-linked_Oxase-like_C"/>
</dbReference>
<evidence type="ECO:0000256" key="1">
    <source>
        <dbReference type="ARBA" id="ARBA00022630"/>
    </source>
</evidence>
<dbReference type="SUPFAM" id="SSF55103">
    <property type="entry name" value="FAD-linked oxidases, C-terminal domain"/>
    <property type="match status" value="1"/>
</dbReference>
<evidence type="ECO:0000313" key="5">
    <source>
        <dbReference type="Proteomes" id="UP001501102"/>
    </source>
</evidence>
<dbReference type="InterPro" id="IPR016170">
    <property type="entry name" value="Cytok_DH_C_sf"/>
</dbReference>
<gene>
    <name evidence="4" type="ORF">GCM10020221_18900</name>
</gene>
<feature type="domain" description="Cytokinin dehydrogenase 1 FAD/cytokinin binding" evidence="3">
    <location>
        <begin position="88"/>
        <end position="262"/>
    </location>
</feature>
<name>A0ABN3WQP4_STRTU</name>
<dbReference type="RefSeq" id="WP_344962277.1">
    <property type="nucleotide sequence ID" value="NZ_BAAAXZ010000072.1"/>
</dbReference>
<keyword evidence="5" id="KW-1185">Reference proteome</keyword>
<evidence type="ECO:0000256" key="2">
    <source>
        <dbReference type="ARBA" id="ARBA00022827"/>
    </source>
</evidence>
<dbReference type="Gene3D" id="3.40.462.10">
    <property type="entry name" value="FAD-linked oxidases, C-terminal domain"/>
    <property type="match status" value="1"/>
</dbReference>
<dbReference type="EMBL" id="BAAAXZ010000072">
    <property type="protein sequence ID" value="GAA2923020.1"/>
    <property type="molecule type" value="Genomic_DNA"/>
</dbReference>
<organism evidence="4 5">
    <name type="scientific">Streptomyces thioluteus</name>
    <dbReference type="NCBI Taxonomy" id="66431"/>
    <lineage>
        <taxon>Bacteria</taxon>
        <taxon>Bacillati</taxon>
        <taxon>Actinomycetota</taxon>
        <taxon>Actinomycetes</taxon>
        <taxon>Kitasatosporales</taxon>
        <taxon>Streptomycetaceae</taxon>
        <taxon>Streptomyces</taxon>
    </lineage>
</organism>
<keyword evidence="1" id="KW-0285">Flavoprotein</keyword>
<dbReference type="Pfam" id="PF09265">
    <property type="entry name" value="Cytokin-bind"/>
    <property type="match status" value="1"/>
</dbReference>
<reference evidence="4 5" key="1">
    <citation type="journal article" date="2019" name="Int. J. Syst. Evol. Microbiol.">
        <title>The Global Catalogue of Microorganisms (GCM) 10K type strain sequencing project: providing services to taxonomists for standard genome sequencing and annotation.</title>
        <authorList>
            <consortium name="The Broad Institute Genomics Platform"/>
            <consortium name="The Broad Institute Genome Sequencing Center for Infectious Disease"/>
            <person name="Wu L."/>
            <person name="Ma J."/>
        </authorList>
    </citation>
    <scope>NUCLEOTIDE SEQUENCE [LARGE SCALE GENOMIC DNA]</scope>
    <source>
        <strain evidence="4 5">JCM 4087</strain>
    </source>
</reference>
<sequence length="265" mass="29866">MITKAVLELVPAKERARTYTLGYTDNAAFFRDLRMLIERPCIDHVYATLQPPGAEPTHQLYATVVYDPADPPRDEVAVEGVSAPPAVEDSSYLEYISTIDRLVDQMRDTADWDMFANPWYDVWLPGNAMEDYIAEVHPTLTELDLGPCGISLIYAQRRAHLGRPHPPRPEPDGSPWVYVLDVNTTAGSRTPDPGYVEEMLDRNDRWFARARDHYGAVLYPIGSVRFTAQDWRAHFGDAWPAFSAAKKRYDPDGILTPGPGIFRNG</sequence>
<evidence type="ECO:0000259" key="3">
    <source>
        <dbReference type="Pfam" id="PF09265"/>
    </source>
</evidence>
<dbReference type="InterPro" id="IPR015345">
    <property type="entry name" value="Cytokinin_DH_FAD/cytokin-bd"/>
</dbReference>
<dbReference type="Proteomes" id="UP001501102">
    <property type="component" value="Unassembled WGS sequence"/>
</dbReference>
<comment type="caution">
    <text evidence="4">The sequence shown here is derived from an EMBL/GenBank/DDBJ whole genome shotgun (WGS) entry which is preliminary data.</text>
</comment>
<evidence type="ECO:0000313" key="4">
    <source>
        <dbReference type="EMBL" id="GAA2923020.1"/>
    </source>
</evidence>
<protein>
    <recommendedName>
        <fullName evidence="3">Cytokinin dehydrogenase 1 FAD/cytokinin binding domain-containing protein</fullName>
    </recommendedName>
</protein>
<keyword evidence="2" id="KW-0274">FAD</keyword>
<accession>A0ABN3WQP4</accession>